<protein>
    <submittedName>
        <fullName evidence="9">Transporter, major facilitator family protein</fullName>
    </submittedName>
</protein>
<feature type="transmembrane region" description="Helical" evidence="7">
    <location>
        <begin position="221"/>
        <end position="244"/>
    </location>
</feature>
<evidence type="ECO:0000256" key="5">
    <source>
        <dbReference type="ARBA" id="ARBA00023136"/>
    </source>
</evidence>
<dbReference type="SUPFAM" id="SSF103473">
    <property type="entry name" value="MFS general substrate transporter"/>
    <property type="match status" value="1"/>
</dbReference>
<dbReference type="PROSITE" id="PS50850">
    <property type="entry name" value="MFS"/>
    <property type="match status" value="1"/>
</dbReference>
<evidence type="ECO:0000256" key="3">
    <source>
        <dbReference type="ARBA" id="ARBA00022692"/>
    </source>
</evidence>
<keyword evidence="5 7" id="KW-0472">Membrane</keyword>
<dbReference type="Gene3D" id="1.20.1250.20">
    <property type="entry name" value="MFS general substrate transporter like domains"/>
    <property type="match status" value="1"/>
</dbReference>
<evidence type="ECO:0000313" key="9">
    <source>
        <dbReference type="EMBL" id="KAF8820549.1"/>
    </source>
</evidence>
<evidence type="ECO:0000256" key="1">
    <source>
        <dbReference type="ARBA" id="ARBA00004141"/>
    </source>
</evidence>
<dbReference type="Pfam" id="PF03137">
    <property type="entry name" value="OATP"/>
    <property type="match status" value="1"/>
</dbReference>
<dbReference type="Proteomes" id="UP000823046">
    <property type="component" value="Unassembled WGS sequence"/>
</dbReference>
<evidence type="ECO:0000256" key="2">
    <source>
        <dbReference type="ARBA" id="ARBA00022448"/>
    </source>
</evidence>
<reference evidence="9 10" key="1">
    <citation type="journal article" date="2020" name="bioRxiv">
        <title>Metabolic contributions of an alphaproteobacterial endosymbiont in the apicomplexan Cardiosporidium cionae.</title>
        <authorList>
            <person name="Hunter E.S."/>
            <person name="Paight C.J."/>
            <person name="Lane C.E."/>
        </authorList>
    </citation>
    <scope>NUCLEOTIDE SEQUENCE [LARGE SCALE GENOMIC DNA]</scope>
    <source>
        <strain evidence="9">ESH_2018</strain>
    </source>
</reference>
<dbReference type="InterPro" id="IPR004156">
    <property type="entry name" value="OATP"/>
</dbReference>
<feature type="transmembrane region" description="Helical" evidence="7">
    <location>
        <begin position="145"/>
        <end position="166"/>
    </location>
</feature>
<accession>A0ABQ7J9C2</accession>
<dbReference type="PANTHER" id="PTHR23505">
    <property type="entry name" value="SPINSTER"/>
    <property type="match status" value="1"/>
</dbReference>
<evidence type="ECO:0000313" key="10">
    <source>
        <dbReference type="Proteomes" id="UP000823046"/>
    </source>
</evidence>
<sequence>MLSFELYVSLATILIVAALCNFDHGAIPPALGQILSEFPMGYIEQSLLGSLVYFGLILGTLFAGQHHNMQLRQYYTWKSKNSKKQILNAFNELQTHNYEASLKPAVIKLGITARCISLHLLHGIQKSNAMGLHQIPKTKLLSMMYVARFFSGACQALPIVYIPVWIDDFAPKESLTKWMSYSQLASISGSVGGYLLGGLFSHWHYSPSVLAQFSTSWRTVFILQVLKILRAVFVAIIVVVLAMLPAHCVNLPPTISTTDTQKWLHSSTSDNQFCWRCLASSFSRFIVLLCNPLYVIITLGMSNLYFVFTGIQFWVTEYMIDVLKQPKLTVVYRSAACFLTAPTLGIWFGGYICDLCGGYRGGQQKKAVKVATTFADIFYMYLPKMIMLYSTGLAALFACLATQFDSLLPFTILLWFCVFFGASLAPAAVGIVLSCVPLHYRSLSSAVSQLAYNLFGWSAAPLLSGIVMEIIAKKYSHFSIEFPVRIGFNFIMGMSIVGFLLFFLANFVLIKCKYSFLRYYKFGFKQHYNLS</sequence>
<organism evidence="9 10">
    <name type="scientific">Cardiosporidium cionae</name>
    <dbReference type="NCBI Taxonomy" id="476202"/>
    <lineage>
        <taxon>Eukaryota</taxon>
        <taxon>Sar</taxon>
        <taxon>Alveolata</taxon>
        <taxon>Apicomplexa</taxon>
        <taxon>Aconoidasida</taxon>
        <taxon>Nephromycida</taxon>
        <taxon>Cardiosporidium</taxon>
    </lineage>
</organism>
<name>A0ABQ7J9C2_9APIC</name>
<keyword evidence="6" id="KW-1015">Disulfide bond</keyword>
<keyword evidence="4 7" id="KW-1133">Transmembrane helix</keyword>
<feature type="transmembrane region" description="Helical" evidence="7">
    <location>
        <begin position="386"/>
        <end position="404"/>
    </location>
</feature>
<evidence type="ECO:0000259" key="8">
    <source>
        <dbReference type="PROSITE" id="PS50850"/>
    </source>
</evidence>
<feature type="transmembrane region" description="Helical" evidence="7">
    <location>
        <begin position="293"/>
        <end position="315"/>
    </location>
</feature>
<keyword evidence="2" id="KW-0813">Transport</keyword>
<evidence type="ECO:0000256" key="6">
    <source>
        <dbReference type="ARBA" id="ARBA00023157"/>
    </source>
</evidence>
<dbReference type="InterPro" id="IPR044770">
    <property type="entry name" value="MFS_spinster-like"/>
</dbReference>
<feature type="transmembrane region" description="Helical" evidence="7">
    <location>
        <begin position="42"/>
        <end position="63"/>
    </location>
</feature>
<comment type="caution">
    <text evidence="9">The sequence shown here is derived from an EMBL/GenBank/DDBJ whole genome shotgun (WGS) entry which is preliminary data.</text>
</comment>
<dbReference type="InterPro" id="IPR020846">
    <property type="entry name" value="MFS_dom"/>
</dbReference>
<evidence type="ECO:0000256" key="4">
    <source>
        <dbReference type="ARBA" id="ARBA00022989"/>
    </source>
</evidence>
<dbReference type="InterPro" id="IPR036259">
    <property type="entry name" value="MFS_trans_sf"/>
</dbReference>
<dbReference type="EMBL" id="JADAQX010000358">
    <property type="protein sequence ID" value="KAF8820549.1"/>
    <property type="molecule type" value="Genomic_DNA"/>
</dbReference>
<proteinExistence type="predicted"/>
<feature type="transmembrane region" description="Helical" evidence="7">
    <location>
        <begin position="450"/>
        <end position="472"/>
    </location>
</feature>
<feature type="domain" description="Major facilitator superfamily (MFS) profile" evidence="8">
    <location>
        <begin position="9"/>
        <end position="510"/>
    </location>
</feature>
<feature type="transmembrane region" description="Helical" evidence="7">
    <location>
        <begin position="484"/>
        <end position="509"/>
    </location>
</feature>
<gene>
    <name evidence="9" type="ORF">IE077_003056</name>
</gene>
<keyword evidence="3 7" id="KW-0812">Transmembrane</keyword>
<dbReference type="PANTHER" id="PTHR23505:SF9">
    <property type="entry name" value="PROTEIN, PUTATIVE-RELATED"/>
    <property type="match status" value="1"/>
</dbReference>
<comment type="subcellular location">
    <subcellularLocation>
        <location evidence="1">Membrane</location>
        <topology evidence="1">Multi-pass membrane protein</topology>
    </subcellularLocation>
</comment>
<keyword evidence="10" id="KW-1185">Reference proteome</keyword>
<feature type="transmembrane region" description="Helical" evidence="7">
    <location>
        <begin position="410"/>
        <end position="438"/>
    </location>
</feature>
<evidence type="ECO:0000256" key="7">
    <source>
        <dbReference type="SAM" id="Phobius"/>
    </source>
</evidence>